<keyword evidence="2" id="KW-1185">Reference proteome</keyword>
<evidence type="ECO:0000313" key="2">
    <source>
        <dbReference type="Proteomes" id="UP000308836"/>
    </source>
</evidence>
<organism evidence="1 2">
    <name type="scientific">Dubosiella muris</name>
    <dbReference type="NCBI Taxonomy" id="3038133"/>
    <lineage>
        <taxon>Bacteria</taxon>
        <taxon>Bacillati</taxon>
        <taxon>Bacillota</taxon>
        <taxon>Erysipelotrichia</taxon>
        <taxon>Erysipelotrichales</taxon>
        <taxon>Erysipelotrichaceae</taxon>
        <taxon>Dubosiella</taxon>
    </lineage>
</organism>
<keyword evidence="1" id="KW-0436">Ligase</keyword>
<reference evidence="1" key="1">
    <citation type="submission" date="2019-04" db="EMBL/GenBank/DDBJ databases">
        <title>Microbes associate with the intestines of laboratory mice.</title>
        <authorList>
            <person name="Navarre W."/>
            <person name="Wong E."/>
            <person name="Huang K."/>
            <person name="Tropini C."/>
            <person name="Ng K."/>
            <person name="Yu B."/>
        </authorList>
    </citation>
    <scope>NUCLEOTIDE SEQUENCE</scope>
    <source>
        <strain evidence="1">NM09_H32</strain>
    </source>
</reference>
<dbReference type="EMBL" id="SRYG01000034">
    <property type="protein sequence ID" value="TGY64804.1"/>
    <property type="molecule type" value="Genomic_DNA"/>
</dbReference>
<comment type="caution">
    <text evidence="1">The sequence shown here is derived from an EMBL/GenBank/DDBJ whole genome shotgun (WGS) entry which is preliminary data.</text>
</comment>
<accession>A0AC61R4L3</accession>
<proteinExistence type="predicted"/>
<dbReference type="EC" id="6.3.5.5" evidence="1"/>
<evidence type="ECO:0000313" key="1">
    <source>
        <dbReference type="EMBL" id="TGY64804.1"/>
    </source>
</evidence>
<dbReference type="Proteomes" id="UP000308836">
    <property type="component" value="Unassembled WGS sequence"/>
</dbReference>
<name>A0AC61R4L3_9FIRM</name>
<sequence>MKERYLVLEDGSVYRGKAFGSDEFKIGELVFNTSMTGYQEILTDNSYCGQIVMMTYPLIGNYGINRDDYESIVPAVFGFVVKDYCDAPSNWRSQETLDSFLKRENIPGIYGVDTRAITRKLRDHGVMKATFANPGDDIDAIVKSLKEADDLHDQVSRVASGKIFPIPNRGKKVVLMDFGAKLGIVRELSKRGCDLVVVPYDTPASKILSYHPDGVMLTNGPGNPEDVPEAIETLKELMPKTVVFGICLGHQLISLASGAKTYKLKFGHRGGNHPVVDLSTGQVEITSQNHGYAVDIDSLKDTRLEMTYQALNDKSCEGVRHKDYPCFSVQFHPEASAGPEDSRDLFDEFIALMDKEGKHA</sequence>
<protein>
    <submittedName>
        <fullName evidence="1">Glutamine-hydrolyzing carbamoyl-phosphate synthase small subunit</fullName>
        <ecNumber evidence="1">6.3.5.5</ecNumber>
    </submittedName>
</protein>
<gene>
    <name evidence="1" type="primary">carA</name>
    <name evidence="1" type="ORF">E5336_11660</name>
</gene>